<dbReference type="AlphaFoldDB" id="A0AAW1P6M4"/>
<dbReference type="EMBL" id="JALJOR010000012">
    <property type="protein sequence ID" value="KAK9807626.1"/>
    <property type="molecule type" value="Genomic_DNA"/>
</dbReference>
<accession>A0AAW1P6M4</accession>
<sequence length="77" mass="8738">MGCSNRAKLVWKLVVSLHPFLPPDFKVGAMEEVSECTDIQALVLLKCKDARSMVGLSYLSKSWRAVFKRDNIQRARV</sequence>
<proteinExistence type="predicted"/>
<protein>
    <recommendedName>
        <fullName evidence="3">F-box domain-containing protein</fullName>
    </recommendedName>
</protein>
<organism evidence="1 2">
    <name type="scientific">[Myrmecia] bisecta</name>
    <dbReference type="NCBI Taxonomy" id="41462"/>
    <lineage>
        <taxon>Eukaryota</taxon>
        <taxon>Viridiplantae</taxon>
        <taxon>Chlorophyta</taxon>
        <taxon>core chlorophytes</taxon>
        <taxon>Trebouxiophyceae</taxon>
        <taxon>Trebouxiales</taxon>
        <taxon>Trebouxiaceae</taxon>
        <taxon>Myrmecia</taxon>
    </lineage>
</organism>
<comment type="caution">
    <text evidence="1">The sequence shown here is derived from an EMBL/GenBank/DDBJ whole genome shotgun (WGS) entry which is preliminary data.</text>
</comment>
<keyword evidence="2" id="KW-1185">Reference proteome</keyword>
<reference evidence="1 2" key="1">
    <citation type="journal article" date="2024" name="Nat. Commun.">
        <title>Phylogenomics reveals the evolutionary origins of lichenization in chlorophyte algae.</title>
        <authorList>
            <person name="Puginier C."/>
            <person name="Libourel C."/>
            <person name="Otte J."/>
            <person name="Skaloud P."/>
            <person name="Haon M."/>
            <person name="Grisel S."/>
            <person name="Petersen M."/>
            <person name="Berrin J.G."/>
            <person name="Delaux P.M."/>
            <person name="Dal Grande F."/>
            <person name="Keller J."/>
        </authorList>
    </citation>
    <scope>NUCLEOTIDE SEQUENCE [LARGE SCALE GENOMIC DNA]</scope>
    <source>
        <strain evidence="1 2">SAG 2043</strain>
    </source>
</reference>
<evidence type="ECO:0000313" key="2">
    <source>
        <dbReference type="Proteomes" id="UP001489004"/>
    </source>
</evidence>
<evidence type="ECO:0008006" key="3">
    <source>
        <dbReference type="Google" id="ProtNLM"/>
    </source>
</evidence>
<dbReference type="Proteomes" id="UP001489004">
    <property type="component" value="Unassembled WGS sequence"/>
</dbReference>
<evidence type="ECO:0000313" key="1">
    <source>
        <dbReference type="EMBL" id="KAK9807626.1"/>
    </source>
</evidence>
<gene>
    <name evidence="1" type="ORF">WJX72_004605</name>
</gene>
<name>A0AAW1P6M4_9CHLO</name>